<organism evidence="2 3">
    <name type="scientific">Muraenolepis orangiensis</name>
    <name type="common">Patagonian moray cod</name>
    <dbReference type="NCBI Taxonomy" id="630683"/>
    <lineage>
        <taxon>Eukaryota</taxon>
        <taxon>Metazoa</taxon>
        <taxon>Chordata</taxon>
        <taxon>Craniata</taxon>
        <taxon>Vertebrata</taxon>
        <taxon>Euteleostomi</taxon>
        <taxon>Actinopterygii</taxon>
        <taxon>Neopterygii</taxon>
        <taxon>Teleostei</taxon>
        <taxon>Neoteleostei</taxon>
        <taxon>Acanthomorphata</taxon>
        <taxon>Zeiogadaria</taxon>
        <taxon>Gadariae</taxon>
        <taxon>Gadiformes</taxon>
        <taxon>Muraenolepidoidei</taxon>
        <taxon>Muraenolepididae</taxon>
        <taxon>Muraenolepis</taxon>
    </lineage>
</organism>
<comment type="caution">
    <text evidence="2">The sequence shown here is derived from an EMBL/GenBank/DDBJ whole genome shotgun (WGS) entry which is preliminary data.</text>
</comment>
<dbReference type="EMBL" id="JANIIK010000109">
    <property type="protein sequence ID" value="KAJ3598319.1"/>
    <property type="molecule type" value="Genomic_DNA"/>
</dbReference>
<dbReference type="Proteomes" id="UP001148018">
    <property type="component" value="Unassembled WGS sequence"/>
</dbReference>
<evidence type="ECO:0000313" key="2">
    <source>
        <dbReference type="EMBL" id="KAJ3598319.1"/>
    </source>
</evidence>
<feature type="region of interest" description="Disordered" evidence="1">
    <location>
        <begin position="1"/>
        <end position="48"/>
    </location>
</feature>
<keyword evidence="3" id="KW-1185">Reference proteome</keyword>
<dbReference type="AlphaFoldDB" id="A0A9Q0E1G8"/>
<gene>
    <name evidence="2" type="ORF">NHX12_001830</name>
</gene>
<name>A0A9Q0E1G8_9TELE</name>
<protein>
    <submittedName>
        <fullName evidence="2">Uncharacterized protein</fullName>
    </submittedName>
</protein>
<proteinExistence type="predicted"/>
<reference evidence="2" key="1">
    <citation type="submission" date="2022-07" db="EMBL/GenBank/DDBJ databases">
        <title>Chromosome-level genome of Muraenolepis orangiensis.</title>
        <authorList>
            <person name="Kim J."/>
        </authorList>
    </citation>
    <scope>NUCLEOTIDE SEQUENCE</scope>
    <source>
        <strain evidence="2">KU_S4_2022</strain>
        <tissue evidence="2">Muscle</tissue>
    </source>
</reference>
<evidence type="ECO:0000256" key="1">
    <source>
        <dbReference type="SAM" id="MobiDB-lite"/>
    </source>
</evidence>
<accession>A0A9Q0E1G8</accession>
<evidence type="ECO:0000313" key="3">
    <source>
        <dbReference type="Proteomes" id="UP001148018"/>
    </source>
</evidence>
<sequence>MSSTESRSRLVSALGGLDRSLSRERKRSSVARLFHSTPPRSSAGGKLGPATCLVRLQGAFPEGSPVPQSLVTNRAL</sequence>